<reference evidence="2" key="3">
    <citation type="submission" date="2015-04" db="UniProtKB">
        <authorList>
            <consortium name="EnsemblPlants"/>
        </authorList>
    </citation>
    <scope>IDENTIFICATION</scope>
    <source>
        <strain evidence="2">cv. Jemalong A17</strain>
    </source>
</reference>
<dbReference type="EMBL" id="CM001217">
    <property type="protein sequence ID" value="KEH41937.1"/>
    <property type="molecule type" value="Genomic_DNA"/>
</dbReference>
<evidence type="ECO:0000313" key="1">
    <source>
        <dbReference type="EMBL" id="KEH41937.1"/>
    </source>
</evidence>
<reference evidence="1 3" key="2">
    <citation type="journal article" date="2014" name="BMC Genomics">
        <title>An improved genome release (version Mt4.0) for the model legume Medicago truncatula.</title>
        <authorList>
            <person name="Tang H."/>
            <person name="Krishnakumar V."/>
            <person name="Bidwell S."/>
            <person name="Rosen B."/>
            <person name="Chan A."/>
            <person name="Zhou S."/>
            <person name="Gentzbittel L."/>
            <person name="Childs K.L."/>
            <person name="Yandell M."/>
            <person name="Gundlach H."/>
            <person name="Mayer K.F."/>
            <person name="Schwartz D.C."/>
            <person name="Town C.D."/>
        </authorList>
    </citation>
    <scope>GENOME REANNOTATION</scope>
    <source>
        <strain evidence="1">A17</strain>
        <strain evidence="2 3">cv. Jemalong A17</strain>
    </source>
</reference>
<dbReference type="HOGENOM" id="CLU_2162129_0_0_1"/>
<proteinExistence type="predicted"/>
<evidence type="ECO:0000313" key="3">
    <source>
        <dbReference type="Proteomes" id="UP000002051"/>
    </source>
</evidence>
<organism evidence="1 3">
    <name type="scientific">Medicago truncatula</name>
    <name type="common">Barrel medic</name>
    <name type="synonym">Medicago tribuloides</name>
    <dbReference type="NCBI Taxonomy" id="3880"/>
    <lineage>
        <taxon>Eukaryota</taxon>
        <taxon>Viridiplantae</taxon>
        <taxon>Streptophyta</taxon>
        <taxon>Embryophyta</taxon>
        <taxon>Tracheophyta</taxon>
        <taxon>Spermatophyta</taxon>
        <taxon>Magnoliopsida</taxon>
        <taxon>eudicotyledons</taxon>
        <taxon>Gunneridae</taxon>
        <taxon>Pentapetalae</taxon>
        <taxon>rosids</taxon>
        <taxon>fabids</taxon>
        <taxon>Fabales</taxon>
        <taxon>Fabaceae</taxon>
        <taxon>Papilionoideae</taxon>
        <taxon>50 kb inversion clade</taxon>
        <taxon>NPAAA clade</taxon>
        <taxon>Hologalegina</taxon>
        <taxon>IRL clade</taxon>
        <taxon>Trifolieae</taxon>
        <taxon>Medicago</taxon>
    </lineage>
</organism>
<dbReference type="AlphaFoldDB" id="A0A072VJH6"/>
<reference evidence="1 3" key="1">
    <citation type="journal article" date="2011" name="Nature">
        <title>The Medicago genome provides insight into the evolution of rhizobial symbioses.</title>
        <authorList>
            <person name="Young N.D."/>
            <person name="Debelle F."/>
            <person name="Oldroyd G.E."/>
            <person name="Geurts R."/>
            <person name="Cannon S.B."/>
            <person name="Udvardi M.K."/>
            <person name="Benedito V.A."/>
            <person name="Mayer K.F."/>
            <person name="Gouzy J."/>
            <person name="Schoof H."/>
            <person name="Van de Peer Y."/>
            <person name="Proost S."/>
            <person name="Cook D.R."/>
            <person name="Meyers B.C."/>
            <person name="Spannagl M."/>
            <person name="Cheung F."/>
            <person name="De Mita S."/>
            <person name="Krishnakumar V."/>
            <person name="Gundlach H."/>
            <person name="Zhou S."/>
            <person name="Mudge J."/>
            <person name="Bharti A.K."/>
            <person name="Murray J.D."/>
            <person name="Naoumkina M.A."/>
            <person name="Rosen B."/>
            <person name="Silverstein K.A."/>
            <person name="Tang H."/>
            <person name="Rombauts S."/>
            <person name="Zhao P.X."/>
            <person name="Zhou P."/>
            <person name="Barbe V."/>
            <person name="Bardou P."/>
            <person name="Bechner M."/>
            <person name="Bellec A."/>
            <person name="Berger A."/>
            <person name="Berges H."/>
            <person name="Bidwell S."/>
            <person name="Bisseling T."/>
            <person name="Choisne N."/>
            <person name="Couloux A."/>
            <person name="Denny R."/>
            <person name="Deshpande S."/>
            <person name="Dai X."/>
            <person name="Doyle J.J."/>
            <person name="Dudez A.M."/>
            <person name="Farmer A.D."/>
            <person name="Fouteau S."/>
            <person name="Franken C."/>
            <person name="Gibelin C."/>
            <person name="Gish J."/>
            <person name="Goldstein S."/>
            <person name="Gonzalez A.J."/>
            <person name="Green P.J."/>
            <person name="Hallab A."/>
            <person name="Hartog M."/>
            <person name="Hua A."/>
            <person name="Humphray S.J."/>
            <person name="Jeong D.H."/>
            <person name="Jing Y."/>
            <person name="Jocker A."/>
            <person name="Kenton S.M."/>
            <person name="Kim D.J."/>
            <person name="Klee K."/>
            <person name="Lai H."/>
            <person name="Lang C."/>
            <person name="Lin S."/>
            <person name="Macmil S.L."/>
            <person name="Magdelenat G."/>
            <person name="Matthews L."/>
            <person name="McCorrison J."/>
            <person name="Monaghan E.L."/>
            <person name="Mun J.H."/>
            <person name="Najar F.Z."/>
            <person name="Nicholson C."/>
            <person name="Noirot C."/>
            <person name="O'Bleness M."/>
            <person name="Paule C.R."/>
            <person name="Poulain J."/>
            <person name="Prion F."/>
            <person name="Qin B."/>
            <person name="Qu C."/>
            <person name="Retzel E.F."/>
            <person name="Riddle C."/>
            <person name="Sallet E."/>
            <person name="Samain S."/>
            <person name="Samson N."/>
            <person name="Sanders I."/>
            <person name="Saurat O."/>
            <person name="Scarpelli C."/>
            <person name="Schiex T."/>
            <person name="Segurens B."/>
            <person name="Severin A.J."/>
            <person name="Sherrier D.J."/>
            <person name="Shi R."/>
            <person name="Sims S."/>
            <person name="Singer S.R."/>
            <person name="Sinharoy S."/>
            <person name="Sterck L."/>
            <person name="Viollet A."/>
            <person name="Wang B.B."/>
            <person name="Wang K."/>
            <person name="Wang M."/>
            <person name="Wang X."/>
            <person name="Warfsmann J."/>
            <person name="Weissenbach J."/>
            <person name="White D.D."/>
            <person name="White J.D."/>
            <person name="Wiley G.B."/>
            <person name="Wincker P."/>
            <person name="Xing Y."/>
            <person name="Yang L."/>
            <person name="Yao Z."/>
            <person name="Ying F."/>
            <person name="Zhai J."/>
            <person name="Zhou L."/>
            <person name="Zuber A."/>
            <person name="Denarie J."/>
            <person name="Dixon R.A."/>
            <person name="May G.D."/>
            <person name="Schwartz D.C."/>
            <person name="Rogers J."/>
            <person name="Quetier F."/>
            <person name="Town C.D."/>
            <person name="Roe B.A."/>
        </authorList>
    </citation>
    <scope>NUCLEOTIDE SEQUENCE [LARGE SCALE GENOMIC DNA]</scope>
    <source>
        <strain evidence="1">A17</strain>
        <strain evidence="2 3">cv. Jemalong A17</strain>
    </source>
</reference>
<sequence length="111" mass="13111">MKVWDSLQTHQEATLHVRETRIDIVVRKFEIFLMEEDLKIMDMDEMIGTLRTHGVLLNEDKPIRKGKMIAFKSSEVQKEASNKYEIIEISKDQQLCEKEAKDELYLISKKI</sequence>
<protein>
    <submittedName>
        <fullName evidence="1 2">Uncharacterized protein</fullName>
    </submittedName>
</protein>
<accession>A0A072VJH6</accession>
<name>A0A072VJH6_MEDTR</name>
<evidence type="ECO:0000313" key="2">
    <source>
        <dbReference type="EnsemblPlants" id="KEH41937"/>
    </source>
</evidence>
<dbReference type="Proteomes" id="UP000002051">
    <property type="component" value="Unassembled WGS sequence"/>
</dbReference>
<gene>
    <name evidence="1" type="ordered locus">MTR_1g057800</name>
</gene>
<keyword evidence="3" id="KW-1185">Reference proteome</keyword>
<dbReference type="EnsemblPlants" id="KEH41937">
    <property type="protein sequence ID" value="KEH41937"/>
    <property type="gene ID" value="MTR_1g057800"/>
</dbReference>